<protein>
    <submittedName>
        <fullName evidence="1">Uncharacterized protein</fullName>
    </submittedName>
</protein>
<dbReference type="SMART" id="SM00671">
    <property type="entry name" value="SEL1"/>
    <property type="match status" value="1"/>
</dbReference>
<gene>
    <name evidence="1" type="ORF">METEAL_28250</name>
</gene>
<dbReference type="InterPro" id="IPR006597">
    <property type="entry name" value="Sel1-like"/>
</dbReference>
<dbReference type="KEGG" id="msil:METEAL_28250"/>
<evidence type="ECO:0000313" key="1">
    <source>
        <dbReference type="EMBL" id="BDU73651.1"/>
    </source>
</evidence>
<dbReference type="Gene3D" id="1.25.40.10">
    <property type="entry name" value="Tetratricopeptide repeat domain"/>
    <property type="match status" value="1"/>
</dbReference>
<reference evidence="2" key="1">
    <citation type="journal article" date="2023" name="Int. J. Syst. Evol. Microbiol.">
        <title>Mesoterricola silvestris gen. nov., sp. nov., Mesoterricola sediminis sp. nov., Geothrix oryzae sp. nov., Geothrix edaphica sp. nov., Geothrix rubra sp. nov., and Geothrix limicola sp. nov., six novel members of Acidobacteriota isolated from soils.</title>
        <authorList>
            <person name="Itoh H."/>
            <person name="Sugisawa Y."/>
            <person name="Mise K."/>
            <person name="Xu Z."/>
            <person name="Kuniyasu M."/>
            <person name="Ushijima N."/>
            <person name="Kawano K."/>
            <person name="Kobayashi E."/>
            <person name="Shiratori Y."/>
            <person name="Masuda Y."/>
            <person name="Senoo K."/>
        </authorList>
    </citation>
    <scope>NUCLEOTIDE SEQUENCE [LARGE SCALE GENOMIC DNA]</scope>
    <source>
        <strain evidence="2">W79</strain>
    </source>
</reference>
<dbReference type="InterPro" id="IPR036249">
    <property type="entry name" value="Thioredoxin-like_sf"/>
</dbReference>
<keyword evidence="2" id="KW-1185">Reference proteome</keyword>
<name>A0AA48GXF3_9BACT</name>
<dbReference type="InterPro" id="IPR011990">
    <property type="entry name" value="TPR-like_helical_dom_sf"/>
</dbReference>
<dbReference type="SUPFAM" id="SSF52833">
    <property type="entry name" value="Thioredoxin-like"/>
    <property type="match status" value="1"/>
</dbReference>
<evidence type="ECO:0000313" key="2">
    <source>
        <dbReference type="Proteomes" id="UP001238179"/>
    </source>
</evidence>
<accession>A0AA48GXF3</accession>
<sequence length="366" mass="41081">MLHGFLDPLYRHAERRGCDALVRENALRLLERAHVERLTGGEEAPEAATKALDRYAVLAARGDADAAFQVAEAHRTGFGRPRNHWKALEHYRMALDLGHPEAPRRLRQLEEGEPVEDPAFEAFGRRALLRSTYAPDRGRRHVRSLAEGARELRREGVGRRGVRVLLGSALALGAYLALDIYFFGMGAWRPDPGRVVWGLFGKIHPPKGTGLGRVLPGWLRPYARSVTFELADVIHQRAGSYCLGDFQGKVVFLHLVDGRHPTIHEAVPYLRKLDARRGPDFESFILYVRRLERAQDVHDALQWALEIAPAVAPNAKAVRPLGTVSTYPANFVIDRKGRIRQRWTGFSEALTEEAIQGALAENDKPR</sequence>
<dbReference type="AlphaFoldDB" id="A0AA48GXF3"/>
<proteinExistence type="predicted"/>
<dbReference type="Proteomes" id="UP001238179">
    <property type="component" value="Chromosome"/>
</dbReference>
<organism evidence="1 2">
    <name type="scientific">Mesoterricola silvestris</name>
    <dbReference type="NCBI Taxonomy" id="2927979"/>
    <lineage>
        <taxon>Bacteria</taxon>
        <taxon>Pseudomonadati</taxon>
        <taxon>Acidobacteriota</taxon>
        <taxon>Holophagae</taxon>
        <taxon>Holophagales</taxon>
        <taxon>Holophagaceae</taxon>
        <taxon>Mesoterricola</taxon>
    </lineage>
</organism>
<dbReference type="Gene3D" id="3.40.30.10">
    <property type="entry name" value="Glutaredoxin"/>
    <property type="match status" value="1"/>
</dbReference>
<dbReference type="EMBL" id="AP027080">
    <property type="protein sequence ID" value="BDU73651.1"/>
    <property type="molecule type" value="Genomic_DNA"/>
</dbReference>
<dbReference type="SUPFAM" id="SSF81901">
    <property type="entry name" value="HCP-like"/>
    <property type="match status" value="1"/>
</dbReference>